<dbReference type="GO" id="GO:0043190">
    <property type="term" value="C:ATP-binding cassette (ABC) transporter complex"/>
    <property type="evidence" value="ECO:0007669"/>
    <property type="project" value="InterPro"/>
</dbReference>
<organism evidence="3 4">
    <name type="scientific">Pilimelia terevasa</name>
    <dbReference type="NCBI Taxonomy" id="53372"/>
    <lineage>
        <taxon>Bacteria</taxon>
        <taxon>Bacillati</taxon>
        <taxon>Actinomycetota</taxon>
        <taxon>Actinomycetes</taxon>
        <taxon>Micromonosporales</taxon>
        <taxon>Micromonosporaceae</taxon>
        <taxon>Pilimelia</taxon>
    </lineage>
</organism>
<evidence type="ECO:0000313" key="4">
    <source>
        <dbReference type="Proteomes" id="UP000662200"/>
    </source>
</evidence>
<dbReference type="InterPro" id="IPR000914">
    <property type="entry name" value="SBP_5_dom"/>
</dbReference>
<keyword evidence="4" id="KW-1185">Reference proteome</keyword>
<dbReference type="AlphaFoldDB" id="A0A8J3FHG6"/>
<feature type="chain" id="PRO_5035176848" evidence="1">
    <location>
        <begin position="26"/>
        <end position="542"/>
    </location>
</feature>
<dbReference type="Gene3D" id="3.90.76.10">
    <property type="entry name" value="Dipeptide-binding Protein, Domain 1"/>
    <property type="match status" value="1"/>
</dbReference>
<dbReference type="CDD" id="cd00995">
    <property type="entry name" value="PBP2_NikA_DppA_OppA_like"/>
    <property type="match status" value="1"/>
</dbReference>
<keyword evidence="1" id="KW-0732">Signal</keyword>
<dbReference type="GO" id="GO:1904680">
    <property type="term" value="F:peptide transmembrane transporter activity"/>
    <property type="evidence" value="ECO:0007669"/>
    <property type="project" value="TreeGrafter"/>
</dbReference>
<dbReference type="Gene3D" id="3.10.105.10">
    <property type="entry name" value="Dipeptide-binding Protein, Domain 3"/>
    <property type="match status" value="1"/>
</dbReference>
<reference evidence="3" key="2">
    <citation type="submission" date="2020-09" db="EMBL/GenBank/DDBJ databases">
        <authorList>
            <person name="Sun Q."/>
            <person name="Ohkuma M."/>
        </authorList>
    </citation>
    <scope>NUCLEOTIDE SEQUENCE</scope>
    <source>
        <strain evidence="3">JCM 3091</strain>
    </source>
</reference>
<feature type="signal peptide" evidence="1">
    <location>
        <begin position="1"/>
        <end position="25"/>
    </location>
</feature>
<reference evidence="3" key="1">
    <citation type="journal article" date="2014" name="Int. J. Syst. Evol. Microbiol.">
        <title>Complete genome sequence of Corynebacterium casei LMG S-19264T (=DSM 44701T), isolated from a smear-ripened cheese.</title>
        <authorList>
            <consortium name="US DOE Joint Genome Institute (JGI-PGF)"/>
            <person name="Walter F."/>
            <person name="Albersmeier A."/>
            <person name="Kalinowski J."/>
            <person name="Ruckert C."/>
        </authorList>
    </citation>
    <scope>NUCLEOTIDE SEQUENCE</scope>
    <source>
        <strain evidence="3">JCM 3091</strain>
    </source>
</reference>
<gene>
    <name evidence="3" type="ORF">GCM10010124_03610</name>
</gene>
<dbReference type="Gene3D" id="3.40.190.10">
    <property type="entry name" value="Periplasmic binding protein-like II"/>
    <property type="match status" value="1"/>
</dbReference>
<dbReference type="InterPro" id="IPR039424">
    <property type="entry name" value="SBP_5"/>
</dbReference>
<evidence type="ECO:0000313" key="3">
    <source>
        <dbReference type="EMBL" id="GGK14331.1"/>
    </source>
</evidence>
<dbReference type="PIRSF" id="PIRSF002741">
    <property type="entry name" value="MppA"/>
    <property type="match status" value="1"/>
</dbReference>
<sequence length="542" mass="58340">MSQLSRRGVAWVGTVALALAATACAGDRPGAGTDGAITIYGQEPQNPLVPANTPEVGGGKLVNVLWTGLVDYQGVGGAPRNVLAESIESADAQKYTVRIRPGTTFHDGSPVTAASFVDAWNWGAHAPNGAANSSFYADIAGFADVHPTDPDGAGPQKAPAPRASAMSGLRVVDDTTFEATLAAPSAIWPVKLGHLAFMPLPRAFFGGRPDDFGRNPVGNGPVRFVSWAPDVAVKLTRFDGYRLVDRSKVKDVTVRLYQQDSAGYADLLSGNLDFMEQVPVANLAGRKWETDLADRRITFDLPATHMITFPLYDRRFASADLRRAVSLSIDRQLLIDRVFFGHRRPADSFSNPTARGYVAGECRDCRYDPAAAKAALARAGGFTGELPLFYNADSGHKDWMEAVAAQLQQTLGIRARAEAVPTFAALRKLVTDRKMTGGHRSGWRADYPDVELWLGPNYTTSGAGNDSGYSNPRVDALYREGVRSRDIDAAHARFAEAGRLLSDDQPTVPVFYAMQQSGYSPRIARAGLTPVGELDLATVELR</sequence>
<proteinExistence type="predicted"/>
<dbReference type="Pfam" id="PF00496">
    <property type="entry name" value="SBP_bac_5"/>
    <property type="match status" value="1"/>
</dbReference>
<dbReference type="SUPFAM" id="SSF53850">
    <property type="entry name" value="Periplasmic binding protein-like II"/>
    <property type="match status" value="1"/>
</dbReference>
<protein>
    <submittedName>
        <fullName evidence="3">Peptide ABC transporter substrate-binding protein</fullName>
    </submittedName>
</protein>
<evidence type="ECO:0000259" key="2">
    <source>
        <dbReference type="Pfam" id="PF00496"/>
    </source>
</evidence>
<dbReference type="PROSITE" id="PS51257">
    <property type="entry name" value="PROKAR_LIPOPROTEIN"/>
    <property type="match status" value="1"/>
</dbReference>
<dbReference type="Proteomes" id="UP000662200">
    <property type="component" value="Unassembled WGS sequence"/>
</dbReference>
<dbReference type="GO" id="GO:0042597">
    <property type="term" value="C:periplasmic space"/>
    <property type="evidence" value="ECO:0007669"/>
    <property type="project" value="UniProtKB-ARBA"/>
</dbReference>
<name>A0A8J3FHG6_9ACTN</name>
<feature type="domain" description="Solute-binding protein family 5" evidence="2">
    <location>
        <begin position="80"/>
        <end position="464"/>
    </location>
</feature>
<dbReference type="EMBL" id="BMQC01000001">
    <property type="protein sequence ID" value="GGK14331.1"/>
    <property type="molecule type" value="Genomic_DNA"/>
</dbReference>
<dbReference type="PANTHER" id="PTHR30290">
    <property type="entry name" value="PERIPLASMIC BINDING COMPONENT OF ABC TRANSPORTER"/>
    <property type="match status" value="1"/>
</dbReference>
<accession>A0A8J3FHG6</accession>
<comment type="caution">
    <text evidence="3">The sequence shown here is derived from an EMBL/GenBank/DDBJ whole genome shotgun (WGS) entry which is preliminary data.</text>
</comment>
<dbReference type="GO" id="GO:0015833">
    <property type="term" value="P:peptide transport"/>
    <property type="evidence" value="ECO:0007669"/>
    <property type="project" value="TreeGrafter"/>
</dbReference>
<evidence type="ECO:0000256" key="1">
    <source>
        <dbReference type="SAM" id="SignalP"/>
    </source>
</evidence>
<dbReference type="RefSeq" id="WP_189112352.1">
    <property type="nucleotide sequence ID" value="NZ_BMQC01000001.1"/>
</dbReference>
<dbReference type="InterPro" id="IPR030678">
    <property type="entry name" value="Peptide/Ni-bd"/>
</dbReference>
<dbReference type="PANTHER" id="PTHR30290:SF83">
    <property type="entry name" value="ABC TRANSPORTER SUBSTRATE-BINDING PROTEIN"/>
    <property type="match status" value="1"/>
</dbReference>